<comment type="caution">
    <text evidence="2">The sequence shown here is derived from an EMBL/GenBank/DDBJ whole genome shotgun (WGS) entry which is preliminary data.</text>
</comment>
<keyword evidence="1" id="KW-0812">Transmembrane</keyword>
<gene>
    <name evidence="2" type="ORF">A2397_00850</name>
</gene>
<dbReference type="STRING" id="1797263.A2397_00850"/>
<dbReference type="Proteomes" id="UP000176424">
    <property type="component" value="Unassembled WGS sequence"/>
</dbReference>
<accession>A0A1F4ZTI2</accession>
<reference evidence="2 3" key="1">
    <citation type="journal article" date="2016" name="Nat. Commun.">
        <title>Thousands of microbial genomes shed light on interconnected biogeochemical processes in an aquifer system.</title>
        <authorList>
            <person name="Anantharaman K."/>
            <person name="Brown C.T."/>
            <person name="Hug L.A."/>
            <person name="Sharon I."/>
            <person name="Castelle C.J."/>
            <person name="Probst A.J."/>
            <person name="Thomas B.C."/>
            <person name="Singh A."/>
            <person name="Wilkins M.J."/>
            <person name="Karaoz U."/>
            <person name="Brodie E.L."/>
            <person name="Williams K.H."/>
            <person name="Hubbard S.S."/>
            <person name="Banfield J.F."/>
        </authorList>
    </citation>
    <scope>NUCLEOTIDE SEQUENCE [LARGE SCALE GENOMIC DNA]</scope>
</reference>
<evidence type="ECO:0000313" key="3">
    <source>
        <dbReference type="Proteomes" id="UP000176424"/>
    </source>
</evidence>
<proteinExistence type="predicted"/>
<keyword evidence="1" id="KW-1133">Transmembrane helix</keyword>
<dbReference type="AlphaFoldDB" id="A0A1F4ZTI2"/>
<organism evidence="2 3">
    <name type="scientific">Candidatus Amesbacteria bacterium RIFOXYB1_FULL_44_23</name>
    <dbReference type="NCBI Taxonomy" id="1797263"/>
    <lineage>
        <taxon>Bacteria</taxon>
        <taxon>Candidatus Amesiibacteriota</taxon>
    </lineage>
</organism>
<evidence type="ECO:0000256" key="1">
    <source>
        <dbReference type="SAM" id="Phobius"/>
    </source>
</evidence>
<evidence type="ECO:0000313" key="2">
    <source>
        <dbReference type="EMBL" id="OGD09702.1"/>
    </source>
</evidence>
<protein>
    <submittedName>
        <fullName evidence="2">Uncharacterized protein</fullName>
    </submittedName>
</protein>
<feature type="transmembrane region" description="Helical" evidence="1">
    <location>
        <begin position="6"/>
        <end position="22"/>
    </location>
</feature>
<sequence>MKPKVILVIIPIIVIALGVFLVKKFTSAPQTAVTPTPAPQVQVEQLSESDQPTAQLEFTKDGHYVTIELSNLKAAQLEYNLIYDATVKKNRIQTGVSGSARLDGKTTYSQKQLLGSESSGKFTYHESIDNAVLELVLRNDDGYSIFSTSYSFEVSPGETIDLKAAE</sequence>
<dbReference type="EMBL" id="MEXR01000026">
    <property type="protein sequence ID" value="OGD09702.1"/>
    <property type="molecule type" value="Genomic_DNA"/>
</dbReference>
<keyword evidence="1" id="KW-0472">Membrane</keyword>
<name>A0A1F4ZTI2_9BACT</name>